<dbReference type="InterPro" id="IPR000297">
    <property type="entry name" value="PPIase_PpiC"/>
</dbReference>
<evidence type="ECO:0000313" key="4">
    <source>
        <dbReference type="EMBL" id="GMN32612.1"/>
    </source>
</evidence>
<evidence type="ECO:0000313" key="5">
    <source>
        <dbReference type="Proteomes" id="UP001187192"/>
    </source>
</evidence>
<dbReference type="GO" id="GO:0003755">
    <property type="term" value="F:peptidyl-prolyl cis-trans isomerase activity"/>
    <property type="evidence" value="ECO:0007669"/>
    <property type="project" value="UniProtKB-UniRule"/>
</dbReference>
<dbReference type="AlphaFoldDB" id="A0AA87ZEY9"/>
<evidence type="ECO:0000256" key="2">
    <source>
        <dbReference type="RuleBase" id="RU363014"/>
    </source>
</evidence>
<proteinExistence type="predicted"/>
<keyword evidence="1 2" id="KW-0413">Isomerase</keyword>
<dbReference type="SUPFAM" id="SSF54534">
    <property type="entry name" value="FKBP-like"/>
    <property type="match status" value="1"/>
</dbReference>
<keyword evidence="1 2" id="KW-0697">Rotamase</keyword>
<evidence type="ECO:0000256" key="1">
    <source>
        <dbReference type="PROSITE-ProRule" id="PRU00278"/>
    </source>
</evidence>
<dbReference type="PANTHER" id="PTHR43629">
    <property type="entry name" value="PEPTIDYL-PROLYL CIS-TRANS ISOMERASE"/>
    <property type="match status" value="1"/>
</dbReference>
<evidence type="ECO:0000259" key="3">
    <source>
        <dbReference type="PROSITE" id="PS50198"/>
    </source>
</evidence>
<organism evidence="4 5">
    <name type="scientific">Ficus carica</name>
    <name type="common">Common fig</name>
    <dbReference type="NCBI Taxonomy" id="3494"/>
    <lineage>
        <taxon>Eukaryota</taxon>
        <taxon>Viridiplantae</taxon>
        <taxon>Streptophyta</taxon>
        <taxon>Embryophyta</taxon>
        <taxon>Tracheophyta</taxon>
        <taxon>Spermatophyta</taxon>
        <taxon>Magnoliopsida</taxon>
        <taxon>eudicotyledons</taxon>
        <taxon>Gunneridae</taxon>
        <taxon>Pentapetalae</taxon>
        <taxon>rosids</taxon>
        <taxon>fabids</taxon>
        <taxon>Rosales</taxon>
        <taxon>Moraceae</taxon>
        <taxon>Ficeae</taxon>
        <taxon>Ficus</taxon>
    </lineage>
</organism>
<dbReference type="Pfam" id="PF00639">
    <property type="entry name" value="Rotamase"/>
    <property type="match status" value="1"/>
</dbReference>
<dbReference type="Proteomes" id="UP001187192">
    <property type="component" value="Unassembled WGS sequence"/>
</dbReference>
<dbReference type="EC" id="5.2.1.8" evidence="2"/>
<feature type="domain" description="PpiC" evidence="3">
    <location>
        <begin position="15"/>
        <end position="73"/>
    </location>
</feature>
<dbReference type="PROSITE" id="PS50198">
    <property type="entry name" value="PPIC_PPIASE_2"/>
    <property type="match status" value="1"/>
</dbReference>
<comment type="caution">
    <text evidence="4">The sequence shown here is derived from an EMBL/GenBank/DDBJ whole genome shotgun (WGS) entry which is preliminary data.</text>
</comment>
<reference evidence="4" key="1">
    <citation type="submission" date="2023-07" db="EMBL/GenBank/DDBJ databases">
        <title>draft genome sequence of fig (Ficus carica).</title>
        <authorList>
            <person name="Takahashi T."/>
            <person name="Nishimura K."/>
        </authorList>
    </citation>
    <scope>NUCLEOTIDE SEQUENCE</scope>
</reference>
<dbReference type="PANTHER" id="PTHR43629:SF2">
    <property type="entry name" value="RHODANESE-LIKE_PPIC DOMAIN-CONTAINING PROTEIN 12, CHLOROPLASTIC"/>
    <property type="match status" value="1"/>
</dbReference>
<comment type="catalytic activity">
    <reaction evidence="2">
        <text>[protein]-peptidylproline (omega=180) = [protein]-peptidylproline (omega=0)</text>
        <dbReference type="Rhea" id="RHEA:16237"/>
        <dbReference type="Rhea" id="RHEA-COMP:10747"/>
        <dbReference type="Rhea" id="RHEA-COMP:10748"/>
        <dbReference type="ChEBI" id="CHEBI:83833"/>
        <dbReference type="ChEBI" id="CHEBI:83834"/>
        <dbReference type="EC" id="5.2.1.8"/>
    </reaction>
</comment>
<accession>A0AA87ZEY9</accession>
<keyword evidence="5" id="KW-1185">Reference proteome</keyword>
<name>A0AA87ZEY9_FICCA</name>
<protein>
    <recommendedName>
        <fullName evidence="2">Peptidyl-prolyl cis-trans isomerase</fullName>
        <ecNumber evidence="2">5.2.1.8</ecNumber>
    </recommendedName>
</protein>
<dbReference type="InterPro" id="IPR052204">
    <property type="entry name" value="PpiC/parvulin_rotamase"/>
</dbReference>
<dbReference type="EMBL" id="BTGU01003459">
    <property type="protein sequence ID" value="GMN32612.1"/>
    <property type="molecule type" value="Genomic_DNA"/>
</dbReference>
<dbReference type="InterPro" id="IPR046357">
    <property type="entry name" value="PPIase_dom_sf"/>
</dbReference>
<gene>
    <name evidence="4" type="ORF">TIFTF001_044703</name>
</gene>
<sequence length="116" mass="13018">MMFASFSAESGSGSGREILVQHLLVKEDDVKLLLELQQRISGGEDLSDLAVEYSICPSKDEGGMLGWERKGQMGEKEEGKKCGDGEVEGKYYNLFGYVGMRDEEEEGWRELEGWKD</sequence>
<dbReference type="Gene3D" id="3.10.50.40">
    <property type="match status" value="1"/>
</dbReference>